<protein>
    <submittedName>
        <fullName evidence="1">Uncharacterized protein</fullName>
    </submittedName>
</protein>
<accession>X0V3U1</accession>
<comment type="caution">
    <text evidence="1">The sequence shown here is derived from an EMBL/GenBank/DDBJ whole genome shotgun (WGS) entry which is preliminary data.</text>
</comment>
<feature type="non-terminal residue" evidence="1">
    <location>
        <position position="59"/>
    </location>
</feature>
<organism evidence="1">
    <name type="scientific">marine sediment metagenome</name>
    <dbReference type="NCBI Taxonomy" id="412755"/>
    <lineage>
        <taxon>unclassified sequences</taxon>
        <taxon>metagenomes</taxon>
        <taxon>ecological metagenomes</taxon>
    </lineage>
</organism>
<proteinExistence type="predicted"/>
<evidence type="ECO:0000313" key="1">
    <source>
        <dbReference type="EMBL" id="GAG06037.1"/>
    </source>
</evidence>
<reference evidence="1" key="1">
    <citation type="journal article" date="2014" name="Front. Microbiol.">
        <title>High frequency of phylogenetically diverse reductive dehalogenase-homologous genes in deep subseafloor sedimentary metagenomes.</title>
        <authorList>
            <person name="Kawai M."/>
            <person name="Futagami T."/>
            <person name="Toyoda A."/>
            <person name="Takaki Y."/>
            <person name="Nishi S."/>
            <person name="Hori S."/>
            <person name="Arai W."/>
            <person name="Tsubouchi T."/>
            <person name="Morono Y."/>
            <person name="Uchiyama I."/>
            <person name="Ito T."/>
            <person name="Fujiyama A."/>
            <person name="Inagaki F."/>
            <person name="Takami H."/>
        </authorList>
    </citation>
    <scope>NUCLEOTIDE SEQUENCE</scope>
    <source>
        <strain evidence="1">Expedition CK06-06</strain>
    </source>
</reference>
<dbReference type="AlphaFoldDB" id="X0V3U1"/>
<sequence>MNKYLLYIILLIASPAFAQAQEEYSGIYPHLAFFNNEDECGTGAVVPWADRLWVVTYAP</sequence>
<name>X0V3U1_9ZZZZ</name>
<gene>
    <name evidence="1" type="ORF">S01H1_36633</name>
</gene>
<dbReference type="EMBL" id="BARS01022962">
    <property type="protein sequence ID" value="GAG06037.1"/>
    <property type="molecule type" value="Genomic_DNA"/>
</dbReference>